<keyword evidence="3" id="KW-1185">Reference proteome</keyword>
<proteinExistence type="predicted"/>
<accession>A0A4Y9YW61</accession>
<evidence type="ECO:0000313" key="2">
    <source>
        <dbReference type="EMBL" id="TFY65369.1"/>
    </source>
</evidence>
<dbReference type="AlphaFoldDB" id="A0A4Y9YW61"/>
<dbReference type="EMBL" id="SEOQ01000339">
    <property type="protein sequence ID" value="TFY65369.1"/>
    <property type="molecule type" value="Genomic_DNA"/>
</dbReference>
<feature type="region of interest" description="Disordered" evidence="1">
    <location>
        <begin position="140"/>
        <end position="180"/>
    </location>
</feature>
<name>A0A4Y9YW61_9AGAM</name>
<gene>
    <name evidence="2" type="ORF">EVG20_g5620</name>
</gene>
<sequence length="180" mass="19834">MPLKQSLAIRVSSSRLSLTSHPARRRIPQKESALLQPPSMPRSPPSAGQQICVHMESRRWRAEDSTNIVSISDLFTTKKTAYRHKADNRRRPSSLSLQETVCARCRPMTAKTRHARLALPSPLAAVVSGPAGTFQAHTTAYDRRDATDNAPLGRSQTVSTSKRHLTLTSSSARGRIPSRS</sequence>
<evidence type="ECO:0000313" key="3">
    <source>
        <dbReference type="Proteomes" id="UP000298327"/>
    </source>
</evidence>
<comment type="caution">
    <text evidence="2">The sequence shown here is derived from an EMBL/GenBank/DDBJ whole genome shotgun (WGS) entry which is preliminary data.</text>
</comment>
<feature type="region of interest" description="Disordered" evidence="1">
    <location>
        <begin position="13"/>
        <end position="48"/>
    </location>
</feature>
<dbReference type="Proteomes" id="UP000298327">
    <property type="component" value="Unassembled WGS sequence"/>
</dbReference>
<evidence type="ECO:0000256" key="1">
    <source>
        <dbReference type="SAM" id="MobiDB-lite"/>
    </source>
</evidence>
<organism evidence="2 3">
    <name type="scientific">Dentipellis fragilis</name>
    <dbReference type="NCBI Taxonomy" id="205917"/>
    <lineage>
        <taxon>Eukaryota</taxon>
        <taxon>Fungi</taxon>
        <taxon>Dikarya</taxon>
        <taxon>Basidiomycota</taxon>
        <taxon>Agaricomycotina</taxon>
        <taxon>Agaricomycetes</taxon>
        <taxon>Russulales</taxon>
        <taxon>Hericiaceae</taxon>
        <taxon>Dentipellis</taxon>
    </lineage>
</organism>
<protein>
    <submittedName>
        <fullName evidence="2">Uncharacterized protein</fullName>
    </submittedName>
</protein>
<reference evidence="2 3" key="1">
    <citation type="submission" date="2019-02" db="EMBL/GenBank/DDBJ databases">
        <title>Genome sequencing of the rare red list fungi Dentipellis fragilis.</title>
        <authorList>
            <person name="Buettner E."/>
            <person name="Kellner H."/>
        </authorList>
    </citation>
    <scope>NUCLEOTIDE SEQUENCE [LARGE SCALE GENOMIC DNA]</scope>
    <source>
        <strain evidence="2 3">DSM 105465</strain>
    </source>
</reference>
<feature type="compositionally biased region" description="Polar residues" evidence="1">
    <location>
        <begin position="154"/>
        <end position="172"/>
    </location>
</feature>